<reference evidence="1 2" key="1">
    <citation type="submission" date="2007-07" db="EMBL/GenBank/DDBJ databases">
        <title>Complete sequence of chromosome of Xanthobacter autotrophicus Py2.</title>
        <authorList>
            <consortium name="US DOE Joint Genome Institute"/>
            <person name="Copeland A."/>
            <person name="Lucas S."/>
            <person name="Lapidus A."/>
            <person name="Barry K."/>
            <person name="Glavina del Rio T."/>
            <person name="Hammon N."/>
            <person name="Israni S."/>
            <person name="Dalin E."/>
            <person name="Tice H."/>
            <person name="Pitluck S."/>
            <person name="Sims D."/>
            <person name="Brettin T."/>
            <person name="Bruce D."/>
            <person name="Detter J.C."/>
            <person name="Han C."/>
            <person name="Tapia R."/>
            <person name="Brainard J."/>
            <person name="Schmutz J."/>
            <person name="Larimer F."/>
            <person name="Land M."/>
            <person name="Hauser L."/>
            <person name="Kyrpides N."/>
            <person name="Kim E."/>
            <person name="Ensigns S.A."/>
            <person name="Richardson P."/>
        </authorList>
    </citation>
    <scope>NUCLEOTIDE SEQUENCE [LARGE SCALE GENOMIC DNA]</scope>
    <source>
        <strain evidence="2">ATCC BAA-1158 / Py2</strain>
    </source>
</reference>
<proteinExistence type="predicted"/>
<sequence>MLLPHGCSVRHRARRATAPGEKPCAHKLFEKVCHRLTAEFRRASIELEWARLRRRCAGDVRRMGTEMASRSRSDEAYVIDLCDRVLGTKAHRQWRFPFLLGDPGRSGRCVRLPVDAYYPELGLVVEYHERQHNEPVPFFDRRITAAGIPRGEQRRIYDERRRTVLPEQGVRLVVLRCSDLGHNGARRLLRDAERDERAIRAALQAAGVLFMAENGEGPGVRLRKER</sequence>
<organism evidence="1 2">
    <name type="scientific">Xanthobacter autotrophicus (strain ATCC BAA-1158 / Py2)</name>
    <dbReference type="NCBI Taxonomy" id="78245"/>
    <lineage>
        <taxon>Bacteria</taxon>
        <taxon>Pseudomonadati</taxon>
        <taxon>Pseudomonadota</taxon>
        <taxon>Alphaproteobacteria</taxon>
        <taxon>Hyphomicrobiales</taxon>
        <taxon>Xanthobacteraceae</taxon>
        <taxon>Xanthobacter</taxon>
    </lineage>
</organism>
<dbReference type="Proteomes" id="UP000002417">
    <property type="component" value="Chromosome"/>
</dbReference>
<name>A7IG21_XANP2</name>
<evidence type="ECO:0000313" key="1">
    <source>
        <dbReference type="EMBL" id="ABS66964.1"/>
    </source>
</evidence>
<evidence type="ECO:0000313" key="2">
    <source>
        <dbReference type="Proteomes" id="UP000002417"/>
    </source>
</evidence>
<keyword evidence="2" id="KW-1185">Reference proteome</keyword>
<dbReference type="HOGENOM" id="CLU_1224346_0_0_5"/>
<gene>
    <name evidence="1" type="ordered locus">Xaut_1719</name>
</gene>
<dbReference type="KEGG" id="xau:Xaut_1719"/>
<protein>
    <submittedName>
        <fullName evidence="1">Uncharacterized protein</fullName>
    </submittedName>
</protein>
<dbReference type="AlphaFoldDB" id="A7IG21"/>
<dbReference type="eggNOG" id="ENOG5033AMT">
    <property type="taxonomic scope" value="Bacteria"/>
</dbReference>
<accession>A7IG21</accession>
<dbReference type="EMBL" id="CP000781">
    <property type="protein sequence ID" value="ABS66964.1"/>
    <property type="molecule type" value="Genomic_DNA"/>
</dbReference>